<reference evidence="3 4" key="1">
    <citation type="submission" date="2022-06" db="EMBL/GenBank/DDBJ databases">
        <title>Halogeometricum sp. a new haloarchaeum isolate from saline soil.</title>
        <authorList>
            <person name="Strakova D."/>
            <person name="Galisteo C."/>
            <person name="Sanchez-Porro C."/>
            <person name="Ventosa A."/>
        </authorList>
    </citation>
    <scope>NUCLEOTIDE SEQUENCE [LARGE SCALE GENOMIC DNA]</scope>
    <source>
        <strain evidence="4">S3BR25-2</strain>
    </source>
</reference>
<dbReference type="InterPro" id="IPR032465">
    <property type="entry name" value="ACMSD"/>
</dbReference>
<organism evidence="3 4">
    <name type="scientific">Halogeometricum luteum</name>
    <dbReference type="NCBI Taxonomy" id="2950537"/>
    <lineage>
        <taxon>Archaea</taxon>
        <taxon>Methanobacteriati</taxon>
        <taxon>Methanobacteriota</taxon>
        <taxon>Stenosarchaea group</taxon>
        <taxon>Halobacteria</taxon>
        <taxon>Halobacteriales</taxon>
        <taxon>Haloferacaceae</taxon>
        <taxon>Halogeometricum</taxon>
    </lineage>
</organism>
<dbReference type="RefSeq" id="WP_310928757.1">
    <property type="nucleotide sequence ID" value="NZ_JAMQOQ010000003.1"/>
</dbReference>
<dbReference type="Gene3D" id="3.20.20.140">
    <property type="entry name" value="Metal-dependent hydrolases"/>
    <property type="match status" value="1"/>
</dbReference>
<name>A0ABU2G292_9EURY</name>
<feature type="domain" description="Amidohydrolase-related" evidence="2">
    <location>
        <begin position="4"/>
        <end position="336"/>
    </location>
</feature>
<dbReference type="EMBL" id="JAMQOQ010000003">
    <property type="protein sequence ID" value="MDS0294910.1"/>
    <property type="molecule type" value="Genomic_DNA"/>
</dbReference>
<keyword evidence="1" id="KW-0456">Lyase</keyword>
<proteinExistence type="predicted"/>
<dbReference type="InterPro" id="IPR006680">
    <property type="entry name" value="Amidohydro-rel"/>
</dbReference>
<comment type="caution">
    <text evidence="3">The sequence shown here is derived from an EMBL/GenBank/DDBJ whole genome shotgun (WGS) entry which is preliminary data.</text>
</comment>
<protein>
    <submittedName>
        <fullName evidence="3">Amidohydrolase</fullName>
    </submittedName>
</protein>
<evidence type="ECO:0000313" key="3">
    <source>
        <dbReference type="EMBL" id="MDS0294910.1"/>
    </source>
</evidence>
<accession>A0ABU2G292</accession>
<keyword evidence="4" id="KW-1185">Reference proteome</keyword>
<dbReference type="PANTHER" id="PTHR21240">
    <property type="entry name" value="2-AMINO-3-CARBOXYLMUCONATE-6-SEMIALDEHYDE DECARBOXYLASE"/>
    <property type="match status" value="1"/>
</dbReference>
<evidence type="ECO:0000259" key="2">
    <source>
        <dbReference type="Pfam" id="PF04909"/>
    </source>
</evidence>
<dbReference type="PANTHER" id="PTHR21240:SF28">
    <property type="entry name" value="ISO-OROTATE DECARBOXYLASE (EUROFUNG)"/>
    <property type="match status" value="1"/>
</dbReference>
<evidence type="ECO:0000256" key="1">
    <source>
        <dbReference type="ARBA" id="ARBA00023239"/>
    </source>
</evidence>
<dbReference type="Pfam" id="PF04909">
    <property type="entry name" value="Amidohydro_2"/>
    <property type="match status" value="1"/>
</dbReference>
<gene>
    <name evidence="3" type="ORF">NDI79_12090</name>
</gene>
<sequence>MQTVDVQTHFLPEAYLEALGAKARSVRVTERDGMPYISHEHDSFPLYPGFTDLDTRIEWMDEHDVDVGLLSVSKPSPNEGPFTVQESVELARALNDGYAAARDAHPGRINGLACLPMRDPEAAVAEVDRVADELDLAGIALKTTVRGTPLSDPSFVPVFERIRHRGLSVFVHPRYNALTESMGEDEWMLKPMVIFPTETTVQISRLVFDGFFDRFPEIPFVVAHLGGALPYLAGRLETAYDIAKERVAGDADADDLPEHRPTHYLETLYYDAIAHHVPALRCAVDTVGADRLLFASDYPFEAEDAAGTFEDLEALGLTDSEREAVLGGTAAKLFDL</sequence>
<dbReference type="Proteomes" id="UP001254813">
    <property type="component" value="Unassembled WGS sequence"/>
</dbReference>
<dbReference type="InterPro" id="IPR032466">
    <property type="entry name" value="Metal_Hydrolase"/>
</dbReference>
<dbReference type="SUPFAM" id="SSF51556">
    <property type="entry name" value="Metallo-dependent hydrolases"/>
    <property type="match status" value="1"/>
</dbReference>
<evidence type="ECO:0000313" key="4">
    <source>
        <dbReference type="Proteomes" id="UP001254813"/>
    </source>
</evidence>